<dbReference type="AlphaFoldDB" id="A0A6B0XWF1"/>
<reference evidence="1" key="1">
    <citation type="submission" date="2019-09" db="EMBL/GenBank/DDBJ databases">
        <title>Characterisation of the sponge microbiome using genome-centric metagenomics.</title>
        <authorList>
            <person name="Engelberts J.P."/>
            <person name="Robbins S.J."/>
            <person name="De Goeij J.M."/>
            <person name="Aranda M."/>
            <person name="Bell S.C."/>
            <person name="Webster N.S."/>
        </authorList>
    </citation>
    <scope>NUCLEOTIDE SEQUENCE</scope>
    <source>
        <strain evidence="1">SB0664_bin_43</strain>
    </source>
</reference>
<dbReference type="EMBL" id="VXRY01000105">
    <property type="protein sequence ID" value="MXY33014.1"/>
    <property type="molecule type" value="Genomic_DNA"/>
</dbReference>
<proteinExistence type="predicted"/>
<gene>
    <name evidence="1" type="ORF">F4Y60_02790</name>
</gene>
<accession>A0A6B0XWF1</accession>
<comment type="caution">
    <text evidence="1">The sequence shown here is derived from an EMBL/GenBank/DDBJ whole genome shotgun (WGS) entry which is preliminary data.</text>
</comment>
<name>A0A6B0XWF1_9RHOB</name>
<evidence type="ECO:0000313" key="1">
    <source>
        <dbReference type="EMBL" id="MXY33014.1"/>
    </source>
</evidence>
<sequence>MRASSRQECRITDQRQASVNASFVHVLFFKMSIYAASIRLGHLARDTERVSATKVGGSIGADILNGSASEAA</sequence>
<protein>
    <submittedName>
        <fullName evidence="1">Uncharacterized protein</fullName>
    </submittedName>
</protein>
<organism evidence="1">
    <name type="scientific">Boseongicola sp. SB0664_bin_43</name>
    <dbReference type="NCBI Taxonomy" id="2604844"/>
    <lineage>
        <taxon>Bacteria</taxon>
        <taxon>Pseudomonadati</taxon>
        <taxon>Pseudomonadota</taxon>
        <taxon>Alphaproteobacteria</taxon>
        <taxon>Rhodobacterales</taxon>
        <taxon>Paracoccaceae</taxon>
        <taxon>Boseongicola</taxon>
    </lineage>
</organism>